<accession>A0A4D9CXD7</accession>
<dbReference type="EMBL" id="SDOX01000021">
    <property type="protein sequence ID" value="TFJ84041.1"/>
    <property type="molecule type" value="Genomic_DNA"/>
</dbReference>
<keyword evidence="4" id="KW-1185">Reference proteome</keyword>
<organism evidence="3 4">
    <name type="scientific">Nannochloropsis salina CCMP1776</name>
    <dbReference type="NCBI Taxonomy" id="1027361"/>
    <lineage>
        <taxon>Eukaryota</taxon>
        <taxon>Sar</taxon>
        <taxon>Stramenopiles</taxon>
        <taxon>Ochrophyta</taxon>
        <taxon>Eustigmatophyceae</taxon>
        <taxon>Eustigmatales</taxon>
        <taxon>Monodopsidaceae</taxon>
        <taxon>Microchloropsis</taxon>
        <taxon>Microchloropsis salina</taxon>
    </lineage>
</organism>
<feature type="chain" id="PRO_5020029564" description="RxLR effector protein" evidence="2">
    <location>
        <begin position="24"/>
        <end position="162"/>
    </location>
</feature>
<comment type="caution">
    <text evidence="3">The sequence shown here is derived from an EMBL/GenBank/DDBJ whole genome shotgun (WGS) entry which is preliminary data.</text>
</comment>
<feature type="signal peptide" evidence="2">
    <location>
        <begin position="1"/>
        <end position="23"/>
    </location>
</feature>
<protein>
    <recommendedName>
        <fullName evidence="5">RxLR effector protein</fullName>
    </recommendedName>
</protein>
<name>A0A4D9CXD7_9STRA</name>
<dbReference type="AlphaFoldDB" id="A0A4D9CXD7"/>
<evidence type="ECO:0000313" key="3">
    <source>
        <dbReference type="EMBL" id="TFJ84041.1"/>
    </source>
</evidence>
<feature type="region of interest" description="Disordered" evidence="1">
    <location>
        <begin position="54"/>
        <end position="77"/>
    </location>
</feature>
<evidence type="ECO:0000313" key="4">
    <source>
        <dbReference type="Proteomes" id="UP000355283"/>
    </source>
</evidence>
<keyword evidence="2" id="KW-0732">Signal</keyword>
<reference evidence="3 4" key="1">
    <citation type="submission" date="2019-01" db="EMBL/GenBank/DDBJ databases">
        <title>Nuclear Genome Assembly of the Microalgal Biofuel strain Nannochloropsis salina CCMP1776.</title>
        <authorList>
            <person name="Hovde B."/>
        </authorList>
    </citation>
    <scope>NUCLEOTIDE SEQUENCE [LARGE SCALE GENOMIC DNA]</scope>
    <source>
        <strain evidence="3 4">CCMP1776</strain>
    </source>
</reference>
<gene>
    <name evidence="3" type="ORF">NSK_005136</name>
</gene>
<sequence>MRKLLFSTTIVAFVLILVRGGNAADLSGNSSKLRAGKSTAGAVSTQKHVDYKLSEQQQEQQDKRQQQQQEVQFERKPSEEEIKALMLHRQAALPAYQTAKEQFDRVTLHRKARFDRMLEEGEKAAFASGDQLHGFIYGKMAVLKEETRREQANRRLLHRARD</sequence>
<evidence type="ECO:0000256" key="2">
    <source>
        <dbReference type="SAM" id="SignalP"/>
    </source>
</evidence>
<evidence type="ECO:0000256" key="1">
    <source>
        <dbReference type="SAM" id="MobiDB-lite"/>
    </source>
</evidence>
<evidence type="ECO:0008006" key="5">
    <source>
        <dbReference type="Google" id="ProtNLM"/>
    </source>
</evidence>
<dbReference type="Proteomes" id="UP000355283">
    <property type="component" value="Unassembled WGS sequence"/>
</dbReference>
<proteinExistence type="predicted"/>
<dbReference type="OrthoDB" id="10305295at2759"/>